<dbReference type="EC" id="3.2.1.40" evidence="2"/>
<evidence type="ECO:0000259" key="7">
    <source>
        <dbReference type="Pfam" id="PF17390"/>
    </source>
</evidence>
<evidence type="ECO:0000313" key="8">
    <source>
        <dbReference type="EMBL" id="KAK1925257.1"/>
    </source>
</evidence>
<dbReference type="InterPro" id="IPR013737">
    <property type="entry name" value="Bac_rhamnosid_N"/>
</dbReference>
<dbReference type="InterPro" id="IPR035398">
    <property type="entry name" value="Bac_rhamnosid_C"/>
</dbReference>
<dbReference type="Proteomes" id="UP001182556">
    <property type="component" value="Unassembled WGS sequence"/>
</dbReference>
<dbReference type="InterPro" id="IPR012341">
    <property type="entry name" value="6hp_glycosidase-like_sf"/>
</dbReference>
<evidence type="ECO:0000256" key="1">
    <source>
        <dbReference type="ARBA" id="ARBA00001445"/>
    </source>
</evidence>
<dbReference type="Pfam" id="PF17390">
    <property type="entry name" value="Bac_rhamnosid_C"/>
    <property type="match status" value="1"/>
</dbReference>
<keyword evidence="9" id="KW-1185">Reference proteome</keyword>
<gene>
    <name evidence="8" type="ORF">DB88DRAFT_483320</name>
</gene>
<dbReference type="GO" id="GO:0030596">
    <property type="term" value="F:alpha-L-rhamnosidase activity"/>
    <property type="evidence" value="ECO:0007669"/>
    <property type="project" value="UniProtKB-EC"/>
</dbReference>
<accession>A0AAD9FSI5</accession>
<comment type="caution">
    <text evidence="8">The sequence shown here is derived from an EMBL/GenBank/DDBJ whole genome shotgun (WGS) entry which is preliminary data.</text>
</comment>
<dbReference type="Pfam" id="PF08531">
    <property type="entry name" value="Bac_rhamnosid_N"/>
    <property type="match status" value="1"/>
</dbReference>
<dbReference type="Gene3D" id="2.60.40.10">
    <property type="entry name" value="Immunoglobulins"/>
    <property type="match status" value="1"/>
</dbReference>
<dbReference type="InterPro" id="IPR013783">
    <property type="entry name" value="Ig-like_fold"/>
</dbReference>
<name>A0AAD9FSI5_PAPLA</name>
<dbReference type="InterPro" id="IPR035396">
    <property type="entry name" value="Bac_rhamnosid6H"/>
</dbReference>
<dbReference type="EMBL" id="JAODAN010000003">
    <property type="protein sequence ID" value="KAK1925257.1"/>
    <property type="molecule type" value="Genomic_DNA"/>
</dbReference>
<dbReference type="InterPro" id="IPR008902">
    <property type="entry name" value="Rhamnosid_concanavalin"/>
</dbReference>
<evidence type="ECO:0000259" key="4">
    <source>
        <dbReference type="Pfam" id="PF05592"/>
    </source>
</evidence>
<dbReference type="PANTHER" id="PTHR33307:SF6">
    <property type="entry name" value="ALPHA-RHAMNOSIDASE (EUROFUNG)-RELATED"/>
    <property type="match status" value="1"/>
</dbReference>
<evidence type="ECO:0000256" key="3">
    <source>
        <dbReference type="ARBA" id="ARBA00022801"/>
    </source>
</evidence>
<dbReference type="SUPFAM" id="SSF48208">
    <property type="entry name" value="Six-hairpin glycosidases"/>
    <property type="match status" value="1"/>
</dbReference>
<dbReference type="Gene3D" id="2.60.120.260">
    <property type="entry name" value="Galactose-binding domain-like"/>
    <property type="match status" value="2"/>
</dbReference>
<dbReference type="Pfam" id="PF25788">
    <property type="entry name" value="Ig_Rha78A_N"/>
    <property type="match status" value="1"/>
</dbReference>
<dbReference type="InterPro" id="IPR008928">
    <property type="entry name" value="6-hairpin_glycosidase_sf"/>
</dbReference>
<dbReference type="SUPFAM" id="SSF49785">
    <property type="entry name" value="Galactose-binding domain-like"/>
    <property type="match status" value="1"/>
</dbReference>
<feature type="domain" description="Alpha-L-rhamnosidase C-terminal" evidence="7">
    <location>
        <begin position="777"/>
        <end position="851"/>
    </location>
</feature>
<dbReference type="InterPro" id="IPR016007">
    <property type="entry name" value="Alpha_rhamnosid"/>
</dbReference>
<dbReference type="PANTHER" id="PTHR33307">
    <property type="entry name" value="ALPHA-RHAMNOSIDASE (EUROFUNG)"/>
    <property type="match status" value="1"/>
</dbReference>
<dbReference type="AlphaFoldDB" id="A0AAD9FSI5"/>
<keyword evidence="3" id="KW-0378">Hydrolase</keyword>
<dbReference type="InterPro" id="IPR008979">
    <property type="entry name" value="Galactose-bd-like_sf"/>
</dbReference>
<evidence type="ECO:0000259" key="6">
    <source>
        <dbReference type="Pfam" id="PF17389"/>
    </source>
</evidence>
<proteinExistence type="predicted"/>
<sequence length="885" mass="98035">MTRIERLRVEHYATALGIGTPSPRLSWTVGDAPDNWSQGAYEIEVSKSGQPHEAYSTKSNDSVLVPWPSVPLRSRETAQVRVRVQGTSEDWTPWVEITIETGLLRPEDWAAVPISNPPSSTDVTKPPFRLRKVFTVPEASHSRVRLYVTAYGLYEAYLNGQKIGEDIFAPGWTSYYARLPYQTYDLTNLVRPGENVFGAWIGEGWYAGNLGYHGGKRNIYGERIGLLAQLEIDGEIVAKTGEEGWEWSFGAILSSEIYHGEMYNATLPDTDFEQGDWHPAELLPAPSVPLVSSQSPPVRVVDTIKPKQIITTPSGKTIVDFGQNFGGLIRFLSDPSCADGEIVIRHAEVLEHDELGSRPIRYAKATETITLGTRSLVGYMPRFTFHGFRYAEITGWKGLELSDIEGVVLQSSMTRAGDFRCSHPLISRLHENCVWSTMANTISIPSDCPQRDERLGWTGDICVYAPTMSYLFDTSGFLSEWLVDLAHDQQRLDGIVPIFSPDTGTDVSTPEAIWGDAAVLTPYDLYTAHADVGVLETQYASVVSWLKDGVRRGRTGLWSKDQDQLGDWLAPKAPPETPNMGPTDNHLVADAWLIHSTKSASKIARAIGRGAEADAYQAEAQRLTDAFYAEYVTASGRLVSETQTALCLLLAYDIFPSQKYLNGSSKPNPAQYIRQLFAERLVNLVRKANWLVDTGFAGTPIVLQTLAQTGNIAHAYRMLQARECPSWLSCVLLGATTIWERWDSMLSDGTINPGEMTSFNHYALGSVASFMHNHIGGLTPLEPGWKRVSVKPQPGGTVTWAKTSHQSPYGKVSVSWEIAQEEIVVQIEVPPNTTAEVVLPGWEAGRSETVGSGKHSFRSKYVLPDFPPKVYTPHFAPIRPNEWVL</sequence>
<organism evidence="8 9">
    <name type="scientific">Papiliotrema laurentii</name>
    <name type="common">Cryptococcus laurentii</name>
    <dbReference type="NCBI Taxonomy" id="5418"/>
    <lineage>
        <taxon>Eukaryota</taxon>
        <taxon>Fungi</taxon>
        <taxon>Dikarya</taxon>
        <taxon>Basidiomycota</taxon>
        <taxon>Agaricomycotina</taxon>
        <taxon>Tremellomycetes</taxon>
        <taxon>Tremellales</taxon>
        <taxon>Rhynchogastremaceae</taxon>
        <taxon>Papiliotrema</taxon>
    </lineage>
</organism>
<dbReference type="Gene3D" id="1.50.10.10">
    <property type="match status" value="1"/>
</dbReference>
<evidence type="ECO:0000256" key="2">
    <source>
        <dbReference type="ARBA" id="ARBA00012652"/>
    </source>
</evidence>
<evidence type="ECO:0000259" key="5">
    <source>
        <dbReference type="Pfam" id="PF08531"/>
    </source>
</evidence>
<protein>
    <recommendedName>
        <fullName evidence="2">alpha-L-rhamnosidase</fullName>
        <ecNumber evidence="2">3.2.1.40</ecNumber>
    </recommendedName>
</protein>
<comment type="catalytic activity">
    <reaction evidence="1">
        <text>Hydrolysis of terminal non-reducing alpha-L-rhamnose residues in alpha-L-rhamnosides.</text>
        <dbReference type="EC" id="3.2.1.40"/>
    </reaction>
</comment>
<evidence type="ECO:0000313" key="9">
    <source>
        <dbReference type="Proteomes" id="UP001182556"/>
    </source>
</evidence>
<feature type="domain" description="Alpha-L-rhamnosidase concanavalin-like" evidence="4">
    <location>
        <begin position="311"/>
        <end position="409"/>
    </location>
</feature>
<dbReference type="Gene3D" id="2.60.420.10">
    <property type="entry name" value="Maltose phosphorylase, domain 3"/>
    <property type="match status" value="1"/>
</dbReference>
<reference evidence="8" key="1">
    <citation type="submission" date="2023-02" db="EMBL/GenBank/DDBJ databases">
        <title>Identification and recombinant expression of a fungal hydrolase from Papiliotrema laurentii that hydrolyzes apple cutin and clears colloidal polyester polyurethane.</title>
        <authorList>
            <consortium name="DOE Joint Genome Institute"/>
            <person name="Roman V.A."/>
            <person name="Bojanowski C."/>
            <person name="Crable B.R."/>
            <person name="Wagner D.N."/>
            <person name="Hung C.S."/>
            <person name="Nadeau L.J."/>
            <person name="Schratz L."/>
            <person name="Haridas S."/>
            <person name="Pangilinan J."/>
            <person name="Lipzen A."/>
            <person name="Na H."/>
            <person name="Yan M."/>
            <person name="Ng V."/>
            <person name="Grigoriev I.V."/>
            <person name="Spatafora J.W."/>
            <person name="Barlow D."/>
            <person name="Biffinger J."/>
            <person name="Kelley-Loughnane N."/>
            <person name="Varaljay V.A."/>
            <person name="Crookes-Goodson W.J."/>
        </authorList>
    </citation>
    <scope>NUCLEOTIDE SEQUENCE</scope>
    <source>
        <strain evidence="8">5307AH</strain>
    </source>
</reference>
<dbReference type="PIRSF" id="PIRSF010631">
    <property type="entry name" value="A-rhamnsds"/>
    <property type="match status" value="1"/>
</dbReference>
<dbReference type="GO" id="GO:0005975">
    <property type="term" value="P:carbohydrate metabolic process"/>
    <property type="evidence" value="ECO:0007669"/>
    <property type="project" value="InterPro"/>
</dbReference>
<feature type="domain" description="Bacterial alpha-L-rhamnosidase N-terminal" evidence="5">
    <location>
        <begin position="142"/>
        <end position="301"/>
    </location>
</feature>
<feature type="domain" description="Alpha-L-rhamnosidase six-hairpin glycosidase" evidence="6">
    <location>
        <begin position="415"/>
        <end position="775"/>
    </location>
</feature>
<dbReference type="Pfam" id="PF05592">
    <property type="entry name" value="Bac_rhamnosid"/>
    <property type="match status" value="1"/>
</dbReference>
<dbReference type="Pfam" id="PF17389">
    <property type="entry name" value="Bac_rhamnosid6H"/>
    <property type="match status" value="1"/>
</dbReference>